<feature type="domain" description="Exonuclease" evidence="7">
    <location>
        <begin position="164"/>
        <end position="225"/>
    </location>
</feature>
<dbReference type="PANTHER" id="PTHR12801">
    <property type="entry name" value="RNA EXONUCLEASE REXO1 / RECO3 FAMILY MEMBER-RELATED"/>
    <property type="match status" value="1"/>
</dbReference>
<dbReference type="Pfam" id="PF00929">
    <property type="entry name" value="RNase_T"/>
    <property type="match status" value="1"/>
</dbReference>
<evidence type="ECO:0000256" key="6">
    <source>
        <dbReference type="SAM" id="MobiDB-lite"/>
    </source>
</evidence>
<dbReference type="Gene3D" id="3.30.420.10">
    <property type="entry name" value="Ribonuclease H-like superfamily/Ribonuclease H"/>
    <property type="match status" value="1"/>
</dbReference>
<reference evidence="8" key="1">
    <citation type="submission" date="2023-06" db="EMBL/GenBank/DDBJ databases">
        <title>Genome-scale phylogeny and comparative genomics of the fungal order Sordariales.</title>
        <authorList>
            <consortium name="Lawrence Berkeley National Laboratory"/>
            <person name="Hensen N."/>
            <person name="Bonometti L."/>
            <person name="Westerberg I."/>
            <person name="Brannstrom I.O."/>
            <person name="Guillou S."/>
            <person name="Cros-Aarteil S."/>
            <person name="Calhoun S."/>
            <person name="Haridas S."/>
            <person name="Kuo A."/>
            <person name="Mondo S."/>
            <person name="Pangilinan J."/>
            <person name="Riley R."/>
            <person name="Labutti K."/>
            <person name="Andreopoulos B."/>
            <person name="Lipzen A."/>
            <person name="Chen C."/>
            <person name="Yanf M."/>
            <person name="Daum C."/>
            <person name="Ng V."/>
            <person name="Clum A."/>
            <person name="Steindorff A."/>
            <person name="Ohm R."/>
            <person name="Martin F."/>
            <person name="Silar P."/>
            <person name="Natvig D."/>
            <person name="Lalanne C."/>
            <person name="Gautier V."/>
            <person name="Ament-Velasquez S.L."/>
            <person name="Kruys A."/>
            <person name="Hutchinson M.I."/>
            <person name="Powell A.J."/>
            <person name="Barry K."/>
            <person name="Miller A.N."/>
            <person name="Grigoriev I.V."/>
            <person name="Debuchy R."/>
            <person name="Gladieux P."/>
            <person name="Thoren M.H."/>
            <person name="Johannesson H."/>
        </authorList>
    </citation>
    <scope>NUCLEOTIDE SEQUENCE</scope>
    <source>
        <strain evidence="8">CBS 606.72</strain>
    </source>
</reference>
<dbReference type="PANTHER" id="PTHR12801:SF45">
    <property type="entry name" value="RNA EXONUCLEASE 4"/>
    <property type="match status" value="1"/>
</dbReference>
<keyword evidence="9" id="KW-1185">Reference proteome</keyword>
<dbReference type="SUPFAM" id="SSF53098">
    <property type="entry name" value="Ribonuclease H-like"/>
    <property type="match status" value="1"/>
</dbReference>
<evidence type="ECO:0000256" key="4">
    <source>
        <dbReference type="ARBA" id="ARBA00022839"/>
    </source>
</evidence>
<proteinExistence type="predicted"/>
<evidence type="ECO:0000256" key="3">
    <source>
        <dbReference type="ARBA" id="ARBA00022801"/>
    </source>
</evidence>
<gene>
    <name evidence="8" type="ORF">B0T14DRAFT_513390</name>
</gene>
<feature type="compositionally biased region" description="Low complexity" evidence="6">
    <location>
        <begin position="23"/>
        <end position="36"/>
    </location>
</feature>
<keyword evidence="3" id="KW-0378">Hydrolase</keyword>
<feature type="region of interest" description="Disordered" evidence="6">
    <location>
        <begin position="126"/>
        <end position="154"/>
    </location>
</feature>
<feature type="region of interest" description="Disordered" evidence="6">
    <location>
        <begin position="1"/>
        <end position="102"/>
    </location>
</feature>
<feature type="compositionally biased region" description="Polar residues" evidence="6">
    <location>
        <begin position="1"/>
        <end position="10"/>
    </location>
</feature>
<organism evidence="8 9">
    <name type="scientific">Immersiella caudata</name>
    <dbReference type="NCBI Taxonomy" id="314043"/>
    <lineage>
        <taxon>Eukaryota</taxon>
        <taxon>Fungi</taxon>
        <taxon>Dikarya</taxon>
        <taxon>Ascomycota</taxon>
        <taxon>Pezizomycotina</taxon>
        <taxon>Sordariomycetes</taxon>
        <taxon>Sordariomycetidae</taxon>
        <taxon>Sordariales</taxon>
        <taxon>Lasiosphaeriaceae</taxon>
        <taxon>Immersiella</taxon>
    </lineage>
</organism>
<evidence type="ECO:0000313" key="8">
    <source>
        <dbReference type="EMBL" id="KAK0627806.1"/>
    </source>
</evidence>
<comment type="caution">
    <text evidence="8">The sequence shown here is derived from an EMBL/GenBank/DDBJ whole genome shotgun (WGS) entry which is preliminary data.</text>
</comment>
<dbReference type="GO" id="GO:0004527">
    <property type="term" value="F:exonuclease activity"/>
    <property type="evidence" value="ECO:0007669"/>
    <property type="project" value="UniProtKB-KW"/>
</dbReference>
<keyword evidence="1" id="KW-0698">rRNA processing</keyword>
<keyword evidence="2" id="KW-0540">Nuclease</keyword>
<feature type="compositionally biased region" description="Low complexity" evidence="6">
    <location>
        <begin position="132"/>
        <end position="147"/>
    </location>
</feature>
<name>A0AA39X624_9PEZI</name>
<feature type="non-terminal residue" evidence="8">
    <location>
        <position position="226"/>
    </location>
</feature>
<evidence type="ECO:0000256" key="2">
    <source>
        <dbReference type="ARBA" id="ARBA00022722"/>
    </source>
</evidence>
<dbReference type="AlphaFoldDB" id="A0AA39X624"/>
<evidence type="ECO:0000259" key="7">
    <source>
        <dbReference type="Pfam" id="PF00929"/>
    </source>
</evidence>
<dbReference type="GO" id="GO:0003676">
    <property type="term" value="F:nucleic acid binding"/>
    <property type="evidence" value="ECO:0007669"/>
    <property type="project" value="InterPro"/>
</dbReference>
<evidence type="ECO:0000256" key="1">
    <source>
        <dbReference type="ARBA" id="ARBA00022552"/>
    </source>
</evidence>
<feature type="compositionally biased region" description="Low complexity" evidence="6">
    <location>
        <begin position="62"/>
        <end position="77"/>
    </location>
</feature>
<keyword evidence="4" id="KW-0269">Exonuclease</keyword>
<dbReference type="GO" id="GO:0006364">
    <property type="term" value="P:rRNA processing"/>
    <property type="evidence" value="ECO:0007669"/>
    <property type="project" value="UniProtKB-KW"/>
</dbReference>
<accession>A0AA39X624</accession>
<dbReference type="InterPro" id="IPR036397">
    <property type="entry name" value="RNaseH_sf"/>
</dbReference>
<evidence type="ECO:0000256" key="5">
    <source>
        <dbReference type="ARBA" id="ARBA00025599"/>
    </source>
</evidence>
<dbReference type="GO" id="GO:0005634">
    <property type="term" value="C:nucleus"/>
    <property type="evidence" value="ECO:0007669"/>
    <property type="project" value="TreeGrafter"/>
</dbReference>
<sequence length="226" mass="24188">MAGELSSNWKKLQAKIKAESTKSTKTQPTPKSTTTKPTKRKASEDNSPQDSRNKKRLKPQLSKPKTASKPQPAQKAKGPPPPSKMGTTTSSILSPAPPTLTPTLHLLTATHDISPESLAEAYSLGHRTSSIPGTSGTLLGTDTPTTPNSGLSPTASSTLGKYLAIDCEMVGIGPNGYDSALARVSVVDFHGRQIYDSYVKPRERVTDFRTHVSGISPRHMALAREF</sequence>
<protein>
    <recommendedName>
        <fullName evidence="7">Exonuclease domain-containing protein</fullName>
    </recommendedName>
</protein>
<dbReference type="GO" id="GO:0000027">
    <property type="term" value="P:ribosomal large subunit assembly"/>
    <property type="evidence" value="ECO:0007669"/>
    <property type="project" value="TreeGrafter"/>
</dbReference>
<comment type="function">
    <text evidence="5">Exoribonuclease involved in ribosome biosynthesis. Involved in the processing of ITS1, the internal transcribed spacer localized between the 18S and 5.8S rRNAs.</text>
</comment>
<evidence type="ECO:0000313" key="9">
    <source>
        <dbReference type="Proteomes" id="UP001175000"/>
    </source>
</evidence>
<dbReference type="Proteomes" id="UP001175000">
    <property type="component" value="Unassembled WGS sequence"/>
</dbReference>
<dbReference type="InterPro" id="IPR013520">
    <property type="entry name" value="Ribonucl_H"/>
</dbReference>
<dbReference type="InterPro" id="IPR047021">
    <property type="entry name" value="REXO1/3/4-like"/>
</dbReference>
<dbReference type="EMBL" id="JAULSU010000002">
    <property type="protein sequence ID" value="KAK0627806.1"/>
    <property type="molecule type" value="Genomic_DNA"/>
</dbReference>
<dbReference type="InterPro" id="IPR012337">
    <property type="entry name" value="RNaseH-like_sf"/>
</dbReference>